<evidence type="ECO:0000313" key="3">
    <source>
        <dbReference type="Proteomes" id="UP000002430"/>
    </source>
</evidence>
<name>Q1MRR1_LAWIP</name>
<evidence type="ECO:0000313" key="2">
    <source>
        <dbReference type="EMBL" id="CAJ54315.1"/>
    </source>
</evidence>
<reference evidence="2 3" key="1">
    <citation type="submission" date="2005-11" db="EMBL/GenBank/DDBJ databases">
        <title>The complete genome sequence of Lawsonia intracellularis: the causative agent of proliferative enteropathy.</title>
        <authorList>
            <person name="Kaur K."/>
            <person name="Zhang Q."/>
            <person name="Beckler D."/>
            <person name="Munir S."/>
            <person name="Li L."/>
            <person name="Kinsley K."/>
            <person name="Herron L."/>
            <person name="Peterson A."/>
            <person name="May B."/>
            <person name="Singh S."/>
            <person name="Gebhart C."/>
            <person name="Kapur V."/>
        </authorList>
    </citation>
    <scope>NUCLEOTIDE SEQUENCE [LARGE SCALE GENOMIC DNA]</scope>
    <source>
        <strain evidence="2 3">PHE/MN1-00</strain>
    </source>
</reference>
<organism evidence="2 3">
    <name type="scientific">Lawsonia intracellularis (strain PHE/MN1-00)</name>
    <dbReference type="NCBI Taxonomy" id="363253"/>
    <lineage>
        <taxon>Bacteria</taxon>
        <taxon>Pseudomonadati</taxon>
        <taxon>Thermodesulfobacteriota</taxon>
        <taxon>Desulfovibrionia</taxon>
        <taxon>Desulfovibrionales</taxon>
        <taxon>Desulfovibrionaceae</taxon>
        <taxon>Lawsonia</taxon>
    </lineage>
</organism>
<dbReference type="SMART" id="SM00834">
    <property type="entry name" value="CxxC_CXXC_SSSS"/>
    <property type="match status" value="1"/>
</dbReference>
<dbReference type="AlphaFoldDB" id="Q1MRR1"/>
<proteinExistence type="predicted"/>
<accession>Q1MRR1</accession>
<dbReference type="KEGG" id="lip:LI0259"/>
<keyword evidence="3" id="KW-1185">Reference proteome</keyword>
<dbReference type="eggNOG" id="COG2331">
    <property type="taxonomic scope" value="Bacteria"/>
</dbReference>
<dbReference type="InterPro" id="IPR013429">
    <property type="entry name" value="Regulatory_FmdB_Zinc_ribbon"/>
</dbReference>
<dbReference type="EMBL" id="AM180252">
    <property type="protein sequence ID" value="CAJ54315.1"/>
    <property type="molecule type" value="Genomic_DNA"/>
</dbReference>
<gene>
    <name evidence="2" type="ordered locus">LI0259</name>
</gene>
<dbReference type="RefSeq" id="WP_011526341.1">
    <property type="nucleotide sequence ID" value="NC_008011.1"/>
</dbReference>
<dbReference type="HOGENOM" id="CLU_136025_4_0_7"/>
<dbReference type="NCBIfam" id="TIGR02605">
    <property type="entry name" value="CxxC_CxxC_SSSS"/>
    <property type="match status" value="1"/>
</dbReference>
<dbReference type="Pfam" id="PF09723">
    <property type="entry name" value="Zn_ribbon_8"/>
    <property type="match status" value="1"/>
</dbReference>
<protein>
    <submittedName>
        <fullName evidence="2">NA</fullName>
    </submittedName>
</protein>
<feature type="domain" description="Putative regulatory protein FmdB zinc ribbon" evidence="1">
    <location>
        <begin position="1"/>
        <end position="41"/>
    </location>
</feature>
<dbReference type="STRING" id="363253.LI0259"/>
<evidence type="ECO:0000259" key="1">
    <source>
        <dbReference type="SMART" id="SM00834"/>
    </source>
</evidence>
<sequence>MPLYDFICIQCGHPFEEVTHFESISLSCPNCSSQNTQRILSAANIKRVTISDSDCKSHFSPNSIGGCGREGCGSRDFPCGAN</sequence>
<dbReference type="OrthoDB" id="9813321at2"/>
<dbReference type="Proteomes" id="UP000002430">
    <property type="component" value="Chromosome"/>
</dbReference>